<dbReference type="Pfam" id="PF07645">
    <property type="entry name" value="EGF_CA"/>
    <property type="match status" value="6"/>
</dbReference>
<feature type="non-terminal residue" evidence="24">
    <location>
        <position position="1"/>
    </location>
</feature>
<dbReference type="InterPro" id="IPR014038">
    <property type="entry name" value="EF1B_bsu/dsu_GNE"/>
</dbReference>
<feature type="domain" description="EGF-like" evidence="23">
    <location>
        <begin position="906"/>
        <end position="938"/>
    </location>
</feature>
<dbReference type="InterPro" id="IPR001881">
    <property type="entry name" value="EGF-like_Ca-bd_dom"/>
</dbReference>
<organism evidence="24 25">
    <name type="scientific">Clarias magur</name>
    <name type="common">Asian catfish</name>
    <name type="synonym">Macropteronotus magur</name>
    <dbReference type="NCBI Taxonomy" id="1594786"/>
    <lineage>
        <taxon>Eukaryota</taxon>
        <taxon>Metazoa</taxon>
        <taxon>Chordata</taxon>
        <taxon>Craniata</taxon>
        <taxon>Vertebrata</taxon>
        <taxon>Euteleostomi</taxon>
        <taxon>Actinopterygii</taxon>
        <taxon>Neopterygii</taxon>
        <taxon>Teleostei</taxon>
        <taxon>Ostariophysi</taxon>
        <taxon>Siluriformes</taxon>
        <taxon>Clariidae</taxon>
        <taxon>Clarias</taxon>
    </lineage>
</organism>
<keyword evidence="25" id="KW-1185">Reference proteome</keyword>
<dbReference type="PROSITE" id="PS01187">
    <property type="entry name" value="EGF_CA"/>
    <property type="match status" value="3"/>
</dbReference>
<feature type="domain" description="EGF-like" evidence="23">
    <location>
        <begin position="413"/>
        <end position="454"/>
    </location>
</feature>
<dbReference type="SUPFAM" id="SSF54984">
    <property type="entry name" value="eEF-1beta-like"/>
    <property type="match status" value="1"/>
</dbReference>
<feature type="repeat" description="RPEL" evidence="20">
    <location>
        <begin position="1123"/>
        <end position="1148"/>
    </location>
</feature>
<dbReference type="Pfam" id="PF14670">
    <property type="entry name" value="FXa_inhibition"/>
    <property type="match status" value="2"/>
</dbReference>
<dbReference type="SMART" id="SM01182">
    <property type="entry name" value="EF-1_beta_acid"/>
    <property type="match status" value="1"/>
</dbReference>
<feature type="domain" description="EGF-like" evidence="23">
    <location>
        <begin position="871"/>
        <end position="903"/>
    </location>
</feature>
<feature type="disulfide bond" evidence="19">
    <location>
        <begin position="423"/>
        <end position="440"/>
    </location>
</feature>
<feature type="compositionally biased region" description="Pro residues" evidence="22">
    <location>
        <begin position="131"/>
        <end position="143"/>
    </location>
</feature>
<dbReference type="InterPro" id="IPR000152">
    <property type="entry name" value="EGF-type_Asp/Asn_hydroxyl_site"/>
</dbReference>
<dbReference type="EMBL" id="QNUK01000411">
    <property type="protein sequence ID" value="KAF5893801.1"/>
    <property type="molecule type" value="Genomic_DNA"/>
</dbReference>
<dbReference type="PANTHER" id="PTHR12751">
    <property type="entry name" value="PHOSPHATASE AND ACTIN REGULATOR PHACTR"/>
    <property type="match status" value="1"/>
</dbReference>
<feature type="compositionally biased region" description="Acidic residues" evidence="22">
    <location>
        <begin position="144"/>
        <end position="158"/>
    </location>
</feature>
<feature type="domain" description="EGF-like" evidence="23">
    <location>
        <begin position="837"/>
        <end position="869"/>
    </location>
</feature>
<evidence type="ECO:0000256" key="7">
    <source>
        <dbReference type="ARBA" id="ARBA00022536"/>
    </source>
</evidence>
<feature type="domain" description="EGF-like" evidence="23">
    <location>
        <begin position="366"/>
        <end position="412"/>
    </location>
</feature>
<dbReference type="SMART" id="SM00179">
    <property type="entry name" value="EGF_CA"/>
    <property type="match status" value="10"/>
</dbReference>
<dbReference type="GO" id="GO:0045202">
    <property type="term" value="C:synapse"/>
    <property type="evidence" value="ECO:0007669"/>
    <property type="project" value="UniProtKB-SubCell"/>
</dbReference>
<dbReference type="Pfam" id="PF00736">
    <property type="entry name" value="EF1_GNE"/>
    <property type="match status" value="1"/>
</dbReference>
<dbReference type="FunFam" id="2.10.25.10:FF:000240">
    <property type="entry name" value="Vitamin K-dependent protein S"/>
    <property type="match status" value="1"/>
</dbReference>
<feature type="compositionally biased region" description="Acidic residues" evidence="22">
    <location>
        <begin position="1374"/>
        <end position="1388"/>
    </location>
</feature>
<comment type="subcellular location">
    <subcellularLocation>
        <location evidence="2">Cytoplasm</location>
    </subcellularLocation>
    <subcellularLocation>
        <location evidence="1">Nucleus</location>
    </subcellularLocation>
    <subcellularLocation>
        <location evidence="18">Synapse</location>
    </subcellularLocation>
</comment>
<dbReference type="GO" id="GO:0003779">
    <property type="term" value="F:actin binding"/>
    <property type="evidence" value="ECO:0007669"/>
    <property type="project" value="UniProtKB-KW"/>
</dbReference>
<dbReference type="SMART" id="SM00707">
    <property type="entry name" value="RPEL"/>
    <property type="match status" value="4"/>
</dbReference>
<feature type="disulfide bond" evidence="19">
    <location>
        <begin position="910"/>
        <end position="920"/>
    </location>
</feature>
<feature type="disulfide bond" evidence="19">
    <location>
        <begin position="841"/>
        <end position="851"/>
    </location>
</feature>
<dbReference type="FunFam" id="2.10.25.10:FF:000005">
    <property type="entry name" value="Fibrillin 2"/>
    <property type="match status" value="2"/>
</dbReference>
<dbReference type="InterPro" id="IPR000742">
    <property type="entry name" value="EGF"/>
</dbReference>
<dbReference type="Gene3D" id="3.30.70.60">
    <property type="match status" value="1"/>
</dbReference>
<keyword evidence="17" id="KW-0650">Protein phosphatase inhibitor</keyword>
<dbReference type="FunFam" id="2.10.25.10:FF:000037">
    <property type="entry name" value="Signal peptide, CUB domain and EGF-like domain-containing 2"/>
    <property type="match status" value="1"/>
</dbReference>
<dbReference type="SUPFAM" id="SSF57184">
    <property type="entry name" value="Growth factor receptor domain"/>
    <property type="match status" value="3"/>
</dbReference>
<evidence type="ECO:0000256" key="21">
    <source>
        <dbReference type="SAM" id="Coils"/>
    </source>
</evidence>
<evidence type="ECO:0000256" key="5">
    <source>
        <dbReference type="ARBA" id="ARBA00017293"/>
    </source>
</evidence>
<dbReference type="OrthoDB" id="10045365at2759"/>
<feature type="compositionally biased region" description="Acidic residues" evidence="22">
    <location>
        <begin position="1172"/>
        <end position="1183"/>
    </location>
</feature>
<evidence type="ECO:0000256" key="22">
    <source>
        <dbReference type="SAM" id="MobiDB-lite"/>
    </source>
</evidence>
<dbReference type="PROSITE" id="PS00010">
    <property type="entry name" value="ASX_HYDROXYL"/>
    <property type="match status" value="8"/>
</dbReference>
<dbReference type="SUPFAM" id="SSF57196">
    <property type="entry name" value="EGF/Laminin"/>
    <property type="match status" value="1"/>
</dbReference>
<evidence type="ECO:0000256" key="3">
    <source>
        <dbReference type="ARBA" id="ARBA00007411"/>
    </source>
</evidence>
<evidence type="ECO:0000256" key="15">
    <source>
        <dbReference type="ARBA" id="ARBA00023203"/>
    </source>
</evidence>
<evidence type="ECO:0000256" key="16">
    <source>
        <dbReference type="ARBA" id="ARBA00023242"/>
    </source>
</evidence>
<feature type="repeat" description="RPEL" evidence="20">
    <location>
        <begin position="1440"/>
        <end position="1465"/>
    </location>
</feature>
<evidence type="ECO:0000256" key="9">
    <source>
        <dbReference type="ARBA" id="ARBA00022737"/>
    </source>
</evidence>
<feature type="domain" description="EGF-like" evidence="23">
    <location>
        <begin position="537"/>
        <end position="577"/>
    </location>
</feature>
<dbReference type="Pfam" id="PF12662">
    <property type="entry name" value="cEGF"/>
    <property type="match status" value="1"/>
</dbReference>
<keyword evidence="6" id="KW-0963">Cytoplasm</keyword>
<dbReference type="PROSITE" id="PS51073">
    <property type="entry name" value="RPEL"/>
    <property type="match status" value="4"/>
</dbReference>
<feature type="domain" description="EGF-like" evidence="23">
    <location>
        <begin position="455"/>
        <end position="495"/>
    </location>
</feature>
<keyword evidence="14" id="KW-0325">Glycoprotein</keyword>
<dbReference type="InterPro" id="IPR018097">
    <property type="entry name" value="EGF_Ca-bd_CS"/>
</dbReference>
<dbReference type="SMART" id="SM00888">
    <property type="entry name" value="EF1_GNE"/>
    <property type="match status" value="1"/>
</dbReference>
<dbReference type="CDD" id="cd00292">
    <property type="entry name" value="EF1B"/>
    <property type="match status" value="1"/>
</dbReference>
<feature type="domain" description="EGF-like" evidence="23">
    <location>
        <begin position="743"/>
        <end position="774"/>
    </location>
</feature>
<evidence type="ECO:0000259" key="23">
    <source>
        <dbReference type="PROSITE" id="PS50026"/>
    </source>
</evidence>
<feature type="region of interest" description="Disordered" evidence="22">
    <location>
        <begin position="1168"/>
        <end position="1205"/>
    </location>
</feature>
<evidence type="ECO:0000256" key="14">
    <source>
        <dbReference type="ARBA" id="ARBA00023180"/>
    </source>
</evidence>
<feature type="disulfide bond" evidence="19">
    <location>
        <begin position="746"/>
        <end position="756"/>
    </location>
</feature>
<evidence type="ECO:0000256" key="17">
    <source>
        <dbReference type="ARBA" id="ARBA00023272"/>
    </source>
</evidence>
<evidence type="ECO:0000256" key="4">
    <source>
        <dbReference type="ARBA" id="ARBA00009795"/>
    </source>
</evidence>
<feature type="non-terminal residue" evidence="24">
    <location>
        <position position="1555"/>
    </location>
</feature>
<feature type="disulfide bond" evidence="19">
    <location>
        <begin position="875"/>
        <end position="885"/>
    </location>
</feature>
<dbReference type="InterPro" id="IPR036219">
    <property type="entry name" value="eEF-1beta-like_sf"/>
</dbReference>
<evidence type="ECO:0000313" key="25">
    <source>
        <dbReference type="Proteomes" id="UP000727407"/>
    </source>
</evidence>
<dbReference type="PANTHER" id="PTHR12751:SF6">
    <property type="entry name" value="PHOSPHATASE AND ACTIN REGULATOR 1"/>
    <property type="match status" value="1"/>
</dbReference>
<feature type="region of interest" description="Disordered" evidence="22">
    <location>
        <begin position="125"/>
        <end position="158"/>
    </location>
</feature>
<feature type="domain" description="EGF-like" evidence="23">
    <location>
        <begin position="775"/>
        <end position="805"/>
    </location>
</feature>
<feature type="disulfide bond" evidence="19">
    <location>
        <begin position="893"/>
        <end position="902"/>
    </location>
</feature>
<dbReference type="Pfam" id="PF10587">
    <property type="entry name" value="EF-1_beta_acid"/>
    <property type="match status" value="1"/>
</dbReference>
<evidence type="ECO:0000256" key="8">
    <source>
        <dbReference type="ARBA" id="ARBA00022729"/>
    </source>
</evidence>
<dbReference type="FunFam" id="3.30.70.60:FF:000001">
    <property type="entry name" value="Elongation factor 1-beta 1 like"/>
    <property type="match status" value="1"/>
</dbReference>
<feature type="disulfide bond" evidence="19">
    <location>
        <begin position="928"/>
        <end position="937"/>
    </location>
</feature>
<dbReference type="InterPro" id="IPR013032">
    <property type="entry name" value="EGF-like_CS"/>
</dbReference>
<dbReference type="InterPro" id="IPR026823">
    <property type="entry name" value="cEGF"/>
</dbReference>
<comment type="caution">
    <text evidence="24">The sequence shown here is derived from an EMBL/GenBank/DDBJ whole genome shotgun (WGS) entry which is preliminary data.</text>
</comment>
<feature type="coiled-coil region" evidence="21">
    <location>
        <begin position="80"/>
        <end position="114"/>
    </location>
</feature>
<dbReference type="InterPro" id="IPR004018">
    <property type="entry name" value="RPEL_repeat"/>
</dbReference>
<dbReference type="Gene3D" id="2.10.25.10">
    <property type="entry name" value="Laminin"/>
    <property type="match status" value="15"/>
</dbReference>
<keyword evidence="15" id="KW-0009">Actin-binding</keyword>
<dbReference type="PROSITE" id="PS01186">
    <property type="entry name" value="EGF_2"/>
    <property type="match status" value="8"/>
</dbReference>
<keyword evidence="13 19" id="KW-1015">Disulfide bond</keyword>
<feature type="compositionally biased region" description="Polar residues" evidence="22">
    <location>
        <begin position="1354"/>
        <end position="1366"/>
    </location>
</feature>
<comment type="similarity">
    <text evidence="4">Belongs to the phosphatase and actin regulator family.</text>
</comment>
<dbReference type="GO" id="GO:0004864">
    <property type="term" value="F:protein phosphatase inhibitor activity"/>
    <property type="evidence" value="ECO:0007669"/>
    <property type="project" value="UniProtKB-KW"/>
</dbReference>
<dbReference type="GO" id="GO:0048731">
    <property type="term" value="P:system development"/>
    <property type="evidence" value="ECO:0007669"/>
    <property type="project" value="UniProtKB-ARBA"/>
</dbReference>
<reference evidence="24" key="1">
    <citation type="submission" date="2020-07" db="EMBL/GenBank/DDBJ databases">
        <title>Clarias magur genome sequencing, assembly and annotation.</title>
        <authorList>
            <person name="Kushwaha B."/>
            <person name="Kumar R."/>
            <person name="Das P."/>
            <person name="Joshi C.G."/>
            <person name="Kumar D."/>
            <person name="Nagpure N.S."/>
            <person name="Pandey M."/>
            <person name="Agarwal S."/>
            <person name="Srivastava S."/>
            <person name="Singh M."/>
            <person name="Sahoo L."/>
            <person name="Jayasankar P."/>
            <person name="Meher P.K."/>
            <person name="Koringa P.G."/>
            <person name="Iquebal M.A."/>
            <person name="Das S.P."/>
            <person name="Bit A."/>
            <person name="Patnaik S."/>
            <person name="Patel N."/>
            <person name="Shah T.M."/>
            <person name="Hinsu A."/>
            <person name="Jena J.K."/>
        </authorList>
    </citation>
    <scope>NUCLEOTIDE SEQUENCE</scope>
    <source>
        <strain evidence="24">CIFAMagur01</strain>
        <tissue evidence="24">Testis</tissue>
    </source>
</reference>
<dbReference type="SMART" id="SM00181">
    <property type="entry name" value="EGF"/>
    <property type="match status" value="16"/>
</dbReference>
<feature type="disulfide bond" evidence="19">
    <location>
        <begin position="764"/>
        <end position="773"/>
    </location>
</feature>
<dbReference type="CDD" id="cd00054">
    <property type="entry name" value="EGF_CA"/>
    <property type="match status" value="7"/>
</dbReference>
<dbReference type="GO" id="GO:0005737">
    <property type="term" value="C:cytoplasm"/>
    <property type="evidence" value="ECO:0007669"/>
    <property type="project" value="UniProtKB-SubCell"/>
</dbReference>
<evidence type="ECO:0000256" key="13">
    <source>
        <dbReference type="ARBA" id="ARBA00023157"/>
    </source>
</evidence>
<keyword evidence="12" id="KW-0770">Synapse</keyword>
<dbReference type="PROSITE" id="PS00022">
    <property type="entry name" value="EGF_1"/>
    <property type="match status" value="4"/>
</dbReference>
<proteinExistence type="inferred from homology"/>
<sequence>MSAVECLAQDRIWFDKPRYDEAERKFYERMNGPTLPPQTQDSGANSILQDIARARENIQKSLAGTAGGGSAEHGEILTRMKKLEVENQSLQKIVAELRSALSNLESRVSDLEKRPAAPAAVVNGFASSKSAPPPPAQKTPPTPADDDADEDDDIDLFGSDDEVDEEAERLKEQRLQEYAAKKAKKPALIAKSSILLDVKPWDDETDMAKMEECVRSIEVDGLLWGASKLVPVGYGIKKLQINCVVEDDKVGTDLLEEEITKFEDYNQQTENARLLEINIRQNVSTPDRTFSQTASLVNDLVPVGGLSFSCAVGYTQKGDAECQDINECAQGDEGPCGYHSNCTNTPGSFVCSCIRGYLMSSSGCQDIDECALAAVTGLQACGRRTVCKNSPGSFTCHCPAGFVLGLDGYNCVDVDECTFEESCRRELGNVCVNTEGSYKCVCQPGFREYQAACLDVDECVELDGVCTNQGECENTFGSYKCVCSHGYRGNGTHCTDVNECISGLHHCHVNARCGNVMGTYFCQCHQGYSGDGHSCYDIDECALRGDLCQHNCANLPGGYSCLCNAGYTLANDLHNCTDVDECESGNVTCEQLCTNTPGSFLCSCRAGYQLHIDRQRCVDIDECKLQNGGCSHTCSNTPGGHVCHCPPPLLLDLLNTTCVNITSCALRNAGCDQLCSLGSEGRVKCSCREGWELAPDQRTCLDIDECAMFNGGCEQVCANQAGSFNCTCKPGFDPRTDDPTKCRPVCEPACQNYGVCVAPDSCDCPAGYPGPGCSAMCSPPCAHGGTCMRWNTCLCRPGWTGEGCHMAVCELPCGNGGRCVAPNVCQCASDYTGLQCLTPLCSPPCLNDGRCVDVNTCSCAGAWQGARCQIEPVLCVKPCNNGGECVGFNRCRCPAGFTGGLCETAVTMPCVPPCQHGGTCSPQNTCTCPAGTSGLRCEKLTCPVVTTVVSMARAVRKGFKESYVDRCGPLGVLLCTKYRINQARVYLQAYRVGYKIQCPSKIGCVGEGVAALLGAGERARARVRQDSMAAPVKEDDVVDDFDRRPIRRARSKSDTPYLTEARLSYTLQTEGAERLAAMRSDSLVPGTHTPPIRRRSKLASLGRLFKPWKWRKKKSDKFRQTSAVLERKMSTRQSREELIKRGVLREVNENGELAVGESEHMCMSESVVSPVTEEEETNEEGTEPELPGETGGCLAGHTPKPTPITPPVKGIPLLSDGMDIPLSKPLALKQPPALPPKPYGRIPNHLTDPLGKFSPPLPPKKVMICEPVPSFQLRYPQASSVHTHSLTHMHPLQHATLPLSLHPPSRIIEELNKTLVFTMQRLESSVLQATVASVQMESEEEKENRDAVHQLLSNAHTFNSHPTNTRMYIPPTHEEDEDEEEEDEDDDSIFTSSLALRIMRRDSLAIKLSNRPSKRELEDKNILPMQTDQERLECRQQIGTKLTRRLSQRPTAEELEQRNILKPRNEQEELEERRELKKRLSRKLSQRPTVEELREAKILIRFSDYVEVAEAQDYDRRADKPWTRLTGADKAAIRKELNEFKSTEMEVHESSRHLT</sequence>
<keyword evidence="8" id="KW-0732">Signal</keyword>
<evidence type="ECO:0000256" key="1">
    <source>
        <dbReference type="ARBA" id="ARBA00004123"/>
    </source>
</evidence>
<dbReference type="Pfam" id="PF02755">
    <property type="entry name" value="RPEL"/>
    <property type="match status" value="3"/>
</dbReference>
<keyword evidence="21" id="KW-0175">Coiled coil</keyword>
<evidence type="ECO:0000256" key="2">
    <source>
        <dbReference type="ARBA" id="ARBA00004496"/>
    </source>
</evidence>
<keyword evidence="7 19" id="KW-0245">EGF-like domain</keyword>
<feature type="repeat" description="RPEL" evidence="20">
    <location>
        <begin position="1478"/>
        <end position="1503"/>
    </location>
</feature>
<feature type="domain" description="EGF-like" evidence="23">
    <location>
        <begin position="324"/>
        <end position="365"/>
    </location>
</feature>
<dbReference type="PROSITE" id="PS50026">
    <property type="entry name" value="EGF_3"/>
    <property type="match status" value="11"/>
</dbReference>
<evidence type="ECO:0000256" key="6">
    <source>
        <dbReference type="ARBA" id="ARBA00022490"/>
    </source>
</evidence>
<evidence type="ECO:0000256" key="18">
    <source>
        <dbReference type="ARBA" id="ARBA00034103"/>
    </source>
</evidence>
<dbReference type="InterPro" id="IPR049883">
    <property type="entry name" value="NOTCH1_EGF-like"/>
</dbReference>
<comment type="similarity">
    <text evidence="3">Belongs to the EF-1-beta/EF-1-delta family.</text>
</comment>
<dbReference type="GO" id="GO:0005509">
    <property type="term" value="F:calcium ion binding"/>
    <property type="evidence" value="ECO:0007669"/>
    <property type="project" value="InterPro"/>
</dbReference>
<evidence type="ECO:0000256" key="20">
    <source>
        <dbReference type="PROSITE-ProRule" id="PRU00401"/>
    </source>
</evidence>
<evidence type="ECO:0000256" key="10">
    <source>
        <dbReference type="ARBA" id="ARBA00022768"/>
    </source>
</evidence>
<dbReference type="GO" id="GO:0005634">
    <property type="term" value="C:nucleus"/>
    <property type="evidence" value="ECO:0007669"/>
    <property type="project" value="UniProtKB-SubCell"/>
</dbReference>
<feature type="repeat" description="RPEL" evidence="20">
    <location>
        <begin position="1402"/>
        <end position="1427"/>
    </location>
</feature>
<dbReference type="Proteomes" id="UP000727407">
    <property type="component" value="Unassembled WGS sequence"/>
</dbReference>
<accession>A0A8J4TBW4</accession>
<evidence type="ECO:0000313" key="24">
    <source>
        <dbReference type="EMBL" id="KAF5893801.1"/>
    </source>
</evidence>
<keyword evidence="11" id="KW-0648">Protein biosynthesis</keyword>
<feature type="disulfide bond" evidence="19">
    <location>
        <begin position="859"/>
        <end position="868"/>
    </location>
</feature>
<dbReference type="GO" id="GO:0030855">
    <property type="term" value="P:epithelial cell differentiation"/>
    <property type="evidence" value="ECO:0007669"/>
    <property type="project" value="UniProtKB-ARBA"/>
</dbReference>
<keyword evidence="9" id="KW-0677">Repeat</keyword>
<keyword evidence="10" id="KW-0251">Elongation factor</keyword>
<dbReference type="Gene3D" id="6.10.140.1750">
    <property type="match status" value="1"/>
</dbReference>
<gene>
    <name evidence="24" type="ORF">DAT39_016489</name>
</gene>
<comment type="caution">
    <text evidence="19">Lacks conserved residue(s) required for the propagation of feature annotation.</text>
</comment>
<dbReference type="FunFam" id="2.10.25.10:FF:000038">
    <property type="entry name" value="Fibrillin 2"/>
    <property type="match status" value="3"/>
</dbReference>
<name>A0A8J4TBW4_CLAMG</name>
<protein>
    <recommendedName>
        <fullName evidence="5">Phosphatase and actin regulator 1</fullName>
    </recommendedName>
</protein>
<dbReference type="InterPro" id="IPR009030">
    <property type="entry name" value="Growth_fac_rcpt_cys_sf"/>
</dbReference>
<dbReference type="GO" id="GO:0003746">
    <property type="term" value="F:translation elongation factor activity"/>
    <property type="evidence" value="ECO:0007669"/>
    <property type="project" value="UniProtKB-KW"/>
</dbReference>
<feature type="disulfide bond" evidence="19">
    <location>
        <begin position="795"/>
        <end position="804"/>
    </location>
</feature>
<evidence type="ECO:0000256" key="19">
    <source>
        <dbReference type="PROSITE-ProRule" id="PRU00076"/>
    </source>
</evidence>
<dbReference type="InterPro" id="IPR018940">
    <property type="entry name" value="EF-1_beta_acid_region_euk"/>
</dbReference>
<dbReference type="GO" id="GO:0048870">
    <property type="term" value="P:cell motility"/>
    <property type="evidence" value="ECO:0007669"/>
    <property type="project" value="TreeGrafter"/>
</dbReference>
<feature type="domain" description="EGF-like" evidence="23">
    <location>
        <begin position="496"/>
        <end position="536"/>
    </location>
</feature>
<dbReference type="PROSITE" id="PS00824">
    <property type="entry name" value="EF1BD_1"/>
    <property type="match status" value="1"/>
</dbReference>
<dbReference type="InterPro" id="IPR014717">
    <property type="entry name" value="Transl_elong_EF1B/ribsomal_bS6"/>
</dbReference>
<dbReference type="InterPro" id="IPR001326">
    <property type="entry name" value="Transl_elong_EF1B_B/D_CS"/>
</dbReference>
<evidence type="ECO:0000256" key="12">
    <source>
        <dbReference type="ARBA" id="ARBA00023018"/>
    </source>
</evidence>
<dbReference type="Gene3D" id="6.10.140.2130">
    <property type="match status" value="1"/>
</dbReference>
<dbReference type="Pfam" id="PF12661">
    <property type="entry name" value="hEGF"/>
    <property type="match status" value="3"/>
</dbReference>
<evidence type="ECO:0000256" key="11">
    <source>
        <dbReference type="ARBA" id="ARBA00022917"/>
    </source>
</evidence>
<dbReference type="GO" id="GO:0043149">
    <property type="term" value="P:stress fiber assembly"/>
    <property type="evidence" value="ECO:0007669"/>
    <property type="project" value="TreeGrafter"/>
</dbReference>
<feature type="region of interest" description="Disordered" evidence="22">
    <location>
        <begin position="1354"/>
        <end position="1388"/>
    </location>
</feature>
<keyword evidence="16" id="KW-0539">Nucleus</keyword>
<feature type="disulfide bond" evidence="19">
    <location>
        <begin position="777"/>
        <end position="787"/>
    </location>
</feature>